<dbReference type="NCBIfam" id="TIGR02145">
    <property type="entry name" value="Fib_succ_major"/>
    <property type="match status" value="1"/>
</dbReference>
<dbReference type="InterPro" id="IPR042278">
    <property type="entry name" value="Mfa-like_1_N"/>
</dbReference>
<dbReference type="Gene3D" id="2.60.40.2630">
    <property type="match status" value="1"/>
</dbReference>
<dbReference type="Pfam" id="PF13149">
    <property type="entry name" value="Mfa_like_1"/>
    <property type="match status" value="1"/>
</dbReference>
<dbReference type="CDD" id="cd13121">
    <property type="entry name" value="BF2867_like_C"/>
    <property type="match status" value="1"/>
</dbReference>
<comment type="caution">
    <text evidence="2">The sequence shown here is derived from an EMBL/GenBank/DDBJ whole genome shotgun (WGS) entry which is preliminary data.</text>
</comment>
<name>A0A5J4RB17_9ZZZZ</name>
<dbReference type="CDD" id="cd13120">
    <property type="entry name" value="BF2867_like_N"/>
    <property type="match status" value="1"/>
</dbReference>
<gene>
    <name evidence="2" type="ORF">EZS27_020224</name>
</gene>
<evidence type="ECO:0000313" key="2">
    <source>
        <dbReference type="EMBL" id="KAA6331136.1"/>
    </source>
</evidence>
<sequence>MIMRYFKINLLKFMIICSYVFYFYSCSNVPEEDSSIQQKIPISLSAGVYISHTHTRTIGTDFEPNDAIGLYIMMQSSSLENVCYADNVKFTNSASNDFISEKPLFYPEGGEVCDFLAYYPYDDNKIIEAGSALKVAVQTNQSNTGAFSASDFLVAKSSNISASEKPVHLTFHHKMSCLNIRLLPGQGYTAEKLLKANPIVRISDMYTNASYNISSDQFSGYNTPTNIIPNGTWKIDNGVLVGKSAIVIPQIIFAYSVLIELEIDGVFFDCRLDENFSFESESFNEFTLTVSSNHGGVQTSISTDIYDWEEVQKKDIETTSVPSYVSILNLTFPESSIYRLMAGDGSFVGEICREYLYADNINSRAVVIYPVKEGKTDLTNGFVALVEGSENMNVHGGKVSWDTNGHLTYTAGISAPVTYIYMTSKGEIVTSRDENVLQLKLYPYVLTDIRQTETCVYPIVKIGRQYWMGENLRASKYVDGTDIFLAENCQNPLLGIYCIQEGFFFYNREAVNTGILPPSGWKIADDSTWEILKTYIKDTSVLKSELGWKEENYQNSNLTGFNATASGLYNETYKYKGEYATFWSMSNSLPNEASKSVTIGYDTSSLDDGLSTGVLGLSVRCVKR</sequence>
<feature type="domain" description="Fibrobacter succinogenes major paralogous" evidence="1">
    <location>
        <begin position="460"/>
        <end position="623"/>
    </location>
</feature>
<dbReference type="EMBL" id="SNRY01001410">
    <property type="protein sequence ID" value="KAA6331136.1"/>
    <property type="molecule type" value="Genomic_DNA"/>
</dbReference>
<protein>
    <recommendedName>
        <fullName evidence="1">Fibrobacter succinogenes major paralogous domain-containing protein</fullName>
    </recommendedName>
</protein>
<dbReference type="Gene3D" id="2.60.40.2620">
    <property type="entry name" value="Fimbrillin-like"/>
    <property type="match status" value="1"/>
</dbReference>
<proteinExistence type="predicted"/>
<accession>A0A5J4RB17</accession>
<dbReference type="Pfam" id="PF09603">
    <property type="entry name" value="Fib_succ_major"/>
    <property type="match status" value="1"/>
</dbReference>
<dbReference type="InterPro" id="IPR025049">
    <property type="entry name" value="Mfa-like_1"/>
</dbReference>
<organism evidence="2">
    <name type="scientific">termite gut metagenome</name>
    <dbReference type="NCBI Taxonomy" id="433724"/>
    <lineage>
        <taxon>unclassified sequences</taxon>
        <taxon>metagenomes</taxon>
        <taxon>organismal metagenomes</taxon>
    </lineage>
</organism>
<evidence type="ECO:0000259" key="1">
    <source>
        <dbReference type="Pfam" id="PF09603"/>
    </source>
</evidence>
<dbReference type="AlphaFoldDB" id="A0A5J4RB17"/>
<reference evidence="2" key="1">
    <citation type="submission" date="2019-03" db="EMBL/GenBank/DDBJ databases">
        <title>Single cell metagenomics reveals metabolic interactions within the superorganism composed of flagellate Streblomastix strix and complex community of Bacteroidetes bacteria on its surface.</title>
        <authorList>
            <person name="Treitli S.C."/>
            <person name="Kolisko M."/>
            <person name="Husnik F."/>
            <person name="Keeling P."/>
            <person name="Hampl V."/>
        </authorList>
    </citation>
    <scope>NUCLEOTIDE SEQUENCE</scope>
    <source>
        <strain evidence="2">STM</strain>
    </source>
</reference>
<dbReference type="InterPro" id="IPR011871">
    <property type="entry name" value="Fib_succ_major"/>
</dbReference>